<reference evidence="1 2" key="1">
    <citation type="journal article" date="2018" name="Nat. Genet.">
        <title>The Rosa genome provides new insights in the design of modern roses.</title>
        <authorList>
            <person name="Bendahmane M."/>
        </authorList>
    </citation>
    <scope>NUCLEOTIDE SEQUENCE [LARGE SCALE GENOMIC DNA]</scope>
    <source>
        <strain evidence="2">cv. Old Blush</strain>
    </source>
</reference>
<dbReference type="STRING" id="74649.A0A2P6SAP2"/>
<keyword evidence="2" id="KW-1185">Reference proteome</keyword>
<organism evidence="1 2">
    <name type="scientific">Rosa chinensis</name>
    <name type="common">China rose</name>
    <dbReference type="NCBI Taxonomy" id="74649"/>
    <lineage>
        <taxon>Eukaryota</taxon>
        <taxon>Viridiplantae</taxon>
        <taxon>Streptophyta</taxon>
        <taxon>Embryophyta</taxon>
        <taxon>Tracheophyta</taxon>
        <taxon>Spermatophyta</taxon>
        <taxon>Magnoliopsida</taxon>
        <taxon>eudicotyledons</taxon>
        <taxon>Gunneridae</taxon>
        <taxon>Pentapetalae</taxon>
        <taxon>rosids</taxon>
        <taxon>fabids</taxon>
        <taxon>Rosales</taxon>
        <taxon>Rosaceae</taxon>
        <taxon>Rosoideae</taxon>
        <taxon>Rosoideae incertae sedis</taxon>
        <taxon>Rosa</taxon>
    </lineage>
</organism>
<evidence type="ECO:0000313" key="2">
    <source>
        <dbReference type="Proteomes" id="UP000238479"/>
    </source>
</evidence>
<gene>
    <name evidence="1" type="ORF">RchiOBHm_Chr1g0327871</name>
</gene>
<sequence>MVGVIPQAICTRYGLAVGSNQYVITWIHFGENSMQKCEIMLNDLIGSKRTNTNIKAAIAQPSHTGSFENIFSYRCYYFWGLLLYYQKSTIIIYLHSYSLTYLLGFLSLKVERAHLHSLQLQNHMQI</sequence>
<dbReference type="AlphaFoldDB" id="A0A2P6SAP2"/>
<dbReference type="Gramene" id="PRQ55736">
    <property type="protein sequence ID" value="PRQ55736"/>
    <property type="gene ID" value="RchiOBHm_Chr1g0327871"/>
</dbReference>
<dbReference type="SUPFAM" id="SSF75632">
    <property type="entry name" value="Cullin homology domain"/>
    <property type="match status" value="1"/>
</dbReference>
<accession>A0A2P6SAP2</accession>
<dbReference type="Proteomes" id="UP000238479">
    <property type="component" value="Chromosome 1"/>
</dbReference>
<dbReference type="EMBL" id="PDCK01000039">
    <property type="protein sequence ID" value="PRQ55736.1"/>
    <property type="molecule type" value="Genomic_DNA"/>
</dbReference>
<evidence type="ECO:0000313" key="1">
    <source>
        <dbReference type="EMBL" id="PRQ55736.1"/>
    </source>
</evidence>
<comment type="caution">
    <text evidence="1">The sequence shown here is derived from an EMBL/GenBank/DDBJ whole genome shotgun (WGS) entry which is preliminary data.</text>
</comment>
<dbReference type="InterPro" id="IPR036317">
    <property type="entry name" value="Cullin_homology_sf"/>
</dbReference>
<proteinExistence type="predicted"/>
<protein>
    <submittedName>
        <fullName evidence="1">Putative cullin</fullName>
    </submittedName>
</protein>
<name>A0A2P6SAP2_ROSCH</name>